<protein>
    <submittedName>
        <fullName evidence="2">Putative homoserine kinase type II (Protein kinase fold)</fullName>
    </submittedName>
</protein>
<dbReference type="Pfam" id="PF01636">
    <property type="entry name" value="APH"/>
    <property type="match status" value="1"/>
</dbReference>
<dbReference type="GO" id="GO:0016301">
    <property type="term" value="F:kinase activity"/>
    <property type="evidence" value="ECO:0007669"/>
    <property type="project" value="UniProtKB-KW"/>
</dbReference>
<keyword evidence="2" id="KW-0808">Transferase</keyword>
<dbReference type="Proteomes" id="UP000010729">
    <property type="component" value="Unassembled WGS sequence"/>
</dbReference>
<dbReference type="SUPFAM" id="SSF56112">
    <property type="entry name" value="Protein kinase-like (PK-like)"/>
    <property type="match status" value="1"/>
</dbReference>
<accession>N1V0U5</accession>
<comment type="caution">
    <text evidence="2">The sequence shown here is derived from an EMBL/GenBank/DDBJ whole genome shotgun (WGS) entry which is preliminary data.</text>
</comment>
<evidence type="ECO:0000259" key="1">
    <source>
        <dbReference type="Pfam" id="PF01636"/>
    </source>
</evidence>
<proteinExistence type="predicted"/>
<evidence type="ECO:0000313" key="3">
    <source>
        <dbReference type="Proteomes" id="UP000010729"/>
    </source>
</evidence>
<dbReference type="RefSeq" id="WP_005269996.1">
    <property type="nucleotide sequence ID" value="NZ_ANPE02000160.1"/>
</dbReference>
<dbReference type="Gene3D" id="3.90.1200.10">
    <property type="match status" value="1"/>
</dbReference>
<keyword evidence="3" id="KW-1185">Reference proteome</keyword>
<dbReference type="EMBL" id="ANPE02000160">
    <property type="protein sequence ID" value="EMY33654.1"/>
    <property type="molecule type" value="Genomic_DNA"/>
</dbReference>
<feature type="domain" description="Aminoglycoside phosphotransferase" evidence="1">
    <location>
        <begin position="220"/>
        <end position="374"/>
    </location>
</feature>
<sequence>MTATALDASLPALDALLDPGRLRALLGRPAKAGHLRYKPGVSVLARLESAVGIQWAAGFHPDYAGKLRESFDRAAALNAVLETLELPGTPGHQLVCGPVELDSRLYHPLRGSGLPLDRIEVLSYNSGRHLVVAFDDADAGRLVAHITDKAAKVPEPLLERLRQAGVPVLGQLNPGFLPEEPDFAGHTACYPWYGTTDLLQLARSVTAPGRGFPLPAAAGQAPSESAPQPLLLAASAGQALARLHAQPFCSGTEMAAGPQPKKLADAASELLPELRSRLQGAAERLIAALRHAGRAGFVHGGFSADRILVGADGIRIINLERCGYGAVVSDLGCFAAVELLELGSRTLTEALLDGYREAHGVAGEGVAIDPEELRAWTAAHLYARILQPFRECEPDWRIRITRRLTQIEELL</sequence>
<keyword evidence="2" id="KW-0418">Kinase</keyword>
<evidence type="ECO:0000313" key="2">
    <source>
        <dbReference type="EMBL" id="EMY33654.1"/>
    </source>
</evidence>
<name>N1V0U5_9MICC</name>
<gene>
    <name evidence="2" type="ORF">D477_013631</name>
</gene>
<reference evidence="2 3" key="1">
    <citation type="journal article" date="2013" name="Genome Announc.">
        <title>Draft Genome Sequence of Arthrobacter crystallopoietes Strain BAB-32, Revealing Genes for Bioremediation.</title>
        <authorList>
            <person name="Joshi M.N."/>
            <person name="Pandit A.S."/>
            <person name="Sharma A."/>
            <person name="Pandya R.V."/>
            <person name="Desai S.M."/>
            <person name="Saxena A.K."/>
            <person name="Bagatharia S.B."/>
        </authorList>
    </citation>
    <scope>NUCLEOTIDE SEQUENCE [LARGE SCALE GENOMIC DNA]</scope>
    <source>
        <strain evidence="2 3">BAB-32</strain>
    </source>
</reference>
<dbReference type="InterPro" id="IPR011009">
    <property type="entry name" value="Kinase-like_dom_sf"/>
</dbReference>
<dbReference type="InterPro" id="IPR002575">
    <property type="entry name" value="Aminoglycoside_PTrfase"/>
</dbReference>
<dbReference type="AlphaFoldDB" id="N1V0U5"/>
<organism evidence="2 3">
    <name type="scientific">Arthrobacter crystallopoietes BAB-32</name>
    <dbReference type="NCBI Taxonomy" id="1246476"/>
    <lineage>
        <taxon>Bacteria</taxon>
        <taxon>Bacillati</taxon>
        <taxon>Actinomycetota</taxon>
        <taxon>Actinomycetes</taxon>
        <taxon>Micrococcales</taxon>
        <taxon>Micrococcaceae</taxon>
        <taxon>Crystallibacter</taxon>
    </lineage>
</organism>